<keyword evidence="2" id="KW-1185">Reference proteome</keyword>
<proteinExistence type="predicted"/>
<name>A0ACA9RZ00_9GLOM</name>
<dbReference type="EMBL" id="CAJVQC010076658">
    <property type="protein sequence ID" value="CAG8814863.1"/>
    <property type="molecule type" value="Genomic_DNA"/>
</dbReference>
<sequence>MSKTATKSVTDAAKEFNNEYGRGTAYMAGKFIDAVAPYIPLFDAATKLIKEIIDLHDSAQYNKNTCARLMERVIDANGAIEKLKRTKKINEKKFNDQNFYNTFQRFTNILIKIKAFEEELSKMGNFRKTFEASMIKEKFISLTGEFDSTMKDLNFSMMIDNEEQRKKDFESLEEDHDEIKKLLIYTRDAVMSKVEAVAQEVQVMRLQLEEKPENHHHDHSGDKSVYKVYKPEQISSEQLQYCRSSLTGYNAKRFKRMYKRVIEVECKSINLNDKATVQTYLAMIGKLGTCPYILKFYGLAKEEGKDLQVLEWTELGSLKDFSGFLIKK</sequence>
<evidence type="ECO:0000313" key="2">
    <source>
        <dbReference type="Proteomes" id="UP000789920"/>
    </source>
</evidence>
<protein>
    <submittedName>
        <fullName evidence="1">31200_t:CDS:1</fullName>
    </submittedName>
</protein>
<comment type="caution">
    <text evidence="1">The sequence shown here is derived from an EMBL/GenBank/DDBJ whole genome shotgun (WGS) entry which is preliminary data.</text>
</comment>
<dbReference type="Proteomes" id="UP000789920">
    <property type="component" value="Unassembled WGS sequence"/>
</dbReference>
<accession>A0ACA9RZ00</accession>
<feature type="non-terminal residue" evidence="1">
    <location>
        <position position="328"/>
    </location>
</feature>
<organism evidence="1 2">
    <name type="scientific">Racocetra persica</name>
    <dbReference type="NCBI Taxonomy" id="160502"/>
    <lineage>
        <taxon>Eukaryota</taxon>
        <taxon>Fungi</taxon>
        <taxon>Fungi incertae sedis</taxon>
        <taxon>Mucoromycota</taxon>
        <taxon>Glomeromycotina</taxon>
        <taxon>Glomeromycetes</taxon>
        <taxon>Diversisporales</taxon>
        <taxon>Gigasporaceae</taxon>
        <taxon>Racocetra</taxon>
    </lineage>
</organism>
<gene>
    <name evidence="1" type="ORF">RPERSI_LOCUS24088</name>
</gene>
<reference evidence="1" key="1">
    <citation type="submission" date="2021-06" db="EMBL/GenBank/DDBJ databases">
        <authorList>
            <person name="Kallberg Y."/>
            <person name="Tangrot J."/>
            <person name="Rosling A."/>
        </authorList>
    </citation>
    <scope>NUCLEOTIDE SEQUENCE</scope>
    <source>
        <strain evidence="1">MA461A</strain>
    </source>
</reference>
<evidence type="ECO:0000313" key="1">
    <source>
        <dbReference type="EMBL" id="CAG8814863.1"/>
    </source>
</evidence>